<dbReference type="AlphaFoldDB" id="A0A1D1YN66"/>
<reference evidence="3" key="1">
    <citation type="submission" date="2015-07" db="EMBL/GenBank/DDBJ databases">
        <title>Transcriptome Assembly of Anthurium amnicola.</title>
        <authorList>
            <person name="Suzuki J."/>
        </authorList>
    </citation>
    <scope>NUCLEOTIDE SEQUENCE</scope>
</reference>
<evidence type="ECO:0000259" key="1">
    <source>
        <dbReference type="Pfam" id="PF25071"/>
    </source>
</evidence>
<protein>
    <submittedName>
        <fullName evidence="3">Proline dehydrogenase 1, mitochondrial</fullName>
    </submittedName>
</protein>
<evidence type="ECO:0000313" key="2">
    <source>
        <dbReference type="EMBL" id="JAT55508.1"/>
    </source>
</evidence>
<gene>
    <name evidence="3" type="primary">POX1_7</name>
    <name evidence="4" type="synonym">POX1_0</name>
    <name evidence="2" type="synonym">POX1_1</name>
    <name evidence="5" type="synonym">POX1_5</name>
    <name evidence="3" type="ORF">g.95468</name>
    <name evidence="2" type="ORF">g.95469</name>
    <name evidence="5" type="ORF">g.95472</name>
    <name evidence="4" type="ORF">g.95475</name>
</gene>
<dbReference type="PANTHER" id="PTHR35305">
    <property type="entry name" value="FAD-BINDING PROTEIN"/>
    <property type="match status" value="1"/>
</dbReference>
<sequence>MDHELDKTLIHLDNKASDMFCDFMTRVAKTEELTIVGNQLLIKFHQELEFFRRPPLQKTSKVVQYVIEANQTCRLKAYLESGSRHAYLDMQNIRKLNLCQRGLQDHLIKVKALLDELGCLSEDGIAITQTVNHSTDKCFNDCCMNQASSCKEVELELASHRGKCSDEEIETLHPPGERILFLAILMRVMYNMLKLDYEMQEKIVLSLNLNSSSEELESYCLVWDLRPFVNDNIMQQCWRFVPQSTVQ</sequence>
<feature type="domain" description="DUF7795" evidence="1">
    <location>
        <begin position="12"/>
        <end position="132"/>
    </location>
</feature>
<dbReference type="Pfam" id="PF25071">
    <property type="entry name" value="DUF7795"/>
    <property type="match status" value="1"/>
</dbReference>
<proteinExistence type="predicted"/>
<dbReference type="InterPro" id="IPR056697">
    <property type="entry name" value="DUF7795"/>
</dbReference>
<name>A0A1D1YN66_9ARAE</name>
<evidence type="ECO:0000313" key="4">
    <source>
        <dbReference type="EMBL" id="JAT57644.1"/>
    </source>
</evidence>
<dbReference type="EMBL" id="GDJX01007077">
    <property type="protein sequence ID" value="JAT60859.1"/>
    <property type="molecule type" value="Transcribed_RNA"/>
</dbReference>
<dbReference type="EMBL" id="GDJX01012428">
    <property type="protein sequence ID" value="JAT55508.1"/>
    <property type="molecule type" value="Transcribed_RNA"/>
</dbReference>
<dbReference type="PANTHER" id="PTHR35305:SF2">
    <property type="entry name" value="FAD-BINDING PROTEIN"/>
    <property type="match status" value="1"/>
</dbReference>
<evidence type="ECO:0000313" key="5">
    <source>
        <dbReference type="EMBL" id="JAT60859.1"/>
    </source>
</evidence>
<dbReference type="EMBL" id="GDJX01010292">
    <property type="protein sequence ID" value="JAT57644.1"/>
    <property type="molecule type" value="Transcribed_RNA"/>
</dbReference>
<evidence type="ECO:0000313" key="3">
    <source>
        <dbReference type="EMBL" id="JAT56078.1"/>
    </source>
</evidence>
<accession>A0A1D1YN66</accession>
<dbReference type="EMBL" id="GDJX01011858">
    <property type="protein sequence ID" value="JAT56078.1"/>
    <property type="molecule type" value="Transcribed_RNA"/>
</dbReference>
<organism evidence="3">
    <name type="scientific">Anthurium amnicola</name>
    <dbReference type="NCBI Taxonomy" id="1678845"/>
    <lineage>
        <taxon>Eukaryota</taxon>
        <taxon>Viridiplantae</taxon>
        <taxon>Streptophyta</taxon>
        <taxon>Embryophyta</taxon>
        <taxon>Tracheophyta</taxon>
        <taxon>Spermatophyta</taxon>
        <taxon>Magnoliopsida</taxon>
        <taxon>Liliopsida</taxon>
        <taxon>Araceae</taxon>
        <taxon>Pothoideae</taxon>
        <taxon>Potheae</taxon>
        <taxon>Anthurium</taxon>
    </lineage>
</organism>